<dbReference type="InterPro" id="IPR015943">
    <property type="entry name" value="WD40/YVTN_repeat-like_dom_sf"/>
</dbReference>
<dbReference type="PROSITE" id="PS50222">
    <property type="entry name" value="EF_HAND_2"/>
    <property type="match status" value="1"/>
</dbReference>
<evidence type="ECO:0000256" key="1">
    <source>
        <dbReference type="ARBA" id="ARBA00022729"/>
    </source>
</evidence>
<organism evidence="8 9">
    <name type="scientific">Holothuria leucospilota</name>
    <name type="common">Black long sea cucumber</name>
    <name type="synonym">Mertensiothuria leucospilota</name>
    <dbReference type="NCBI Taxonomy" id="206669"/>
    <lineage>
        <taxon>Eukaryota</taxon>
        <taxon>Metazoa</taxon>
        <taxon>Echinodermata</taxon>
        <taxon>Eleutherozoa</taxon>
        <taxon>Echinozoa</taxon>
        <taxon>Holothuroidea</taxon>
        <taxon>Aspidochirotacea</taxon>
        <taxon>Aspidochirotida</taxon>
        <taxon>Holothuriidae</taxon>
        <taxon>Holothuria</taxon>
    </lineage>
</organism>
<keyword evidence="2" id="KW-0106">Calcium</keyword>
<dbReference type="PANTHER" id="PTHR10913">
    <property type="entry name" value="FOLLISTATIN-RELATED"/>
    <property type="match status" value="1"/>
</dbReference>
<dbReference type="PANTHER" id="PTHR10913:SF81">
    <property type="entry name" value="KAZAL-LIKE DOMAIN-CONTAINING PROTEIN"/>
    <property type="match status" value="1"/>
</dbReference>
<evidence type="ECO:0000256" key="4">
    <source>
        <dbReference type="ARBA" id="ARBA00023319"/>
    </source>
</evidence>
<feature type="domain" description="EF-hand" evidence="5">
    <location>
        <begin position="148"/>
        <end position="183"/>
    </location>
</feature>
<sequence length="810" mass="91216">MCRPSCKNHVNPVCGSDGILYDNHCELHRAACLSGHHISIMHDVTCSRATTMPPVPPITPVASTTASENGAVGKESVSTESPVVEDDVTESIVIPDEEEVEAPTDDVISVRNCTEEDFDEFKNEVFRHYREQFRNPKDETNPSLPPMTEKFLISFLFDHLDTDMDDVLSLEELKEALITDSIQDIAVSCSLEDFLRADKNKDSRLVAPELYDVFGIEPVSIPEELKHKNVMGKVGRNLVLSCDIETNYNLRVAWERNGVPITEKSNFDGIKMYHGDDRLYLVNVKLLHTGEYTCYAASYPKVKQVHMVNVQVPPTVTMCPHNQLKPRGTTAKVQCYAQGVPTPSKSWSRNQNSMELGEKYQLDDSNSSLMVHHLDYADTGIFDCSASNEAGTGSASASIFIRDSSSAIDFNSKNVYYFFHKTGIQIVEPDTCAFQDSYHADSHLPEDAGPLCHINKTTRKRECNWGSAVNVRNRYVYASQPTENRIIVIDLRLNEIIEVIKTDNIPVALTYIPHLDSLWMENWRNKNHRSGLHSVKVIRSASDPPPHIPIHLEPSGNHFDIVENVYIPSEQIVDQGEMKYGYLVHRDQKGLNKIDLHGLTHSGRINLREYNCHPNSVAFVAIGGTVIVNCDATDDQEERQLFIDYITDAVLRVNDGVQGQLYVTPDGRHVISVDREEQHIQVQKVTNDGQIKTDFQVSTNLHISDLGFYPTMTSHIYDLIATSRNREEAIFINLENGKVEMISGMHEPISVEDWKWDTHNRKIAPSGQFGPYMVSPSSDHVVILNGQYRRLHCDVDHLVTANVFAWVGVC</sequence>
<evidence type="ECO:0000256" key="3">
    <source>
        <dbReference type="ARBA" id="ARBA00023157"/>
    </source>
</evidence>
<dbReference type="PROSITE" id="PS50835">
    <property type="entry name" value="IG_LIKE"/>
    <property type="match status" value="2"/>
</dbReference>
<dbReference type="SUPFAM" id="SSF48726">
    <property type="entry name" value="Immunoglobulin"/>
    <property type="match status" value="2"/>
</dbReference>
<evidence type="ECO:0000313" key="8">
    <source>
        <dbReference type="EMBL" id="KAJ8022569.1"/>
    </source>
</evidence>
<evidence type="ECO:0000259" key="5">
    <source>
        <dbReference type="PROSITE" id="PS50222"/>
    </source>
</evidence>
<dbReference type="InterPro" id="IPR036058">
    <property type="entry name" value="Kazal_dom_sf"/>
</dbReference>
<feature type="domain" description="Ig-like" evidence="6">
    <location>
        <begin position="314"/>
        <end position="400"/>
    </location>
</feature>
<dbReference type="InterPro" id="IPR003599">
    <property type="entry name" value="Ig_sub"/>
</dbReference>
<dbReference type="OrthoDB" id="6085115at2759"/>
<dbReference type="GO" id="GO:0005509">
    <property type="term" value="F:calcium ion binding"/>
    <property type="evidence" value="ECO:0007669"/>
    <property type="project" value="InterPro"/>
</dbReference>
<accession>A0A9Q0YI57</accession>
<feature type="domain" description="Ig-like" evidence="6">
    <location>
        <begin position="218"/>
        <end position="306"/>
    </location>
</feature>
<reference evidence="8" key="1">
    <citation type="submission" date="2021-10" db="EMBL/GenBank/DDBJ databases">
        <title>Tropical sea cucumber genome reveals ecological adaptation and Cuvierian tubules defense mechanism.</title>
        <authorList>
            <person name="Chen T."/>
        </authorList>
    </citation>
    <scope>NUCLEOTIDE SEQUENCE</scope>
    <source>
        <strain evidence="8">Nanhai2018</strain>
        <tissue evidence="8">Muscle</tissue>
    </source>
</reference>
<dbReference type="GO" id="GO:0005615">
    <property type="term" value="C:extracellular space"/>
    <property type="evidence" value="ECO:0007669"/>
    <property type="project" value="TreeGrafter"/>
</dbReference>
<dbReference type="InterPro" id="IPR013098">
    <property type="entry name" value="Ig_I-set"/>
</dbReference>
<evidence type="ECO:0000313" key="9">
    <source>
        <dbReference type="Proteomes" id="UP001152320"/>
    </source>
</evidence>
<evidence type="ECO:0000259" key="6">
    <source>
        <dbReference type="PROSITE" id="PS50835"/>
    </source>
</evidence>
<dbReference type="PROSITE" id="PS51465">
    <property type="entry name" value="KAZAL_2"/>
    <property type="match status" value="1"/>
</dbReference>
<dbReference type="Pfam" id="PF07648">
    <property type="entry name" value="Kazal_2"/>
    <property type="match status" value="1"/>
</dbReference>
<dbReference type="CDD" id="cd00096">
    <property type="entry name" value="Ig"/>
    <property type="match status" value="1"/>
</dbReference>
<dbReference type="AlphaFoldDB" id="A0A9Q0YI57"/>
<dbReference type="SMART" id="SM00280">
    <property type="entry name" value="KAZAL"/>
    <property type="match status" value="1"/>
</dbReference>
<evidence type="ECO:0000256" key="2">
    <source>
        <dbReference type="ARBA" id="ARBA00022837"/>
    </source>
</evidence>
<dbReference type="Gene3D" id="3.30.60.30">
    <property type="match status" value="1"/>
</dbReference>
<dbReference type="Gene3D" id="2.60.40.10">
    <property type="entry name" value="Immunoglobulins"/>
    <property type="match status" value="2"/>
</dbReference>
<proteinExistence type="predicted"/>
<evidence type="ECO:0000259" key="7">
    <source>
        <dbReference type="PROSITE" id="PS51465"/>
    </source>
</evidence>
<dbReference type="InterPro" id="IPR002350">
    <property type="entry name" value="Kazal_dom"/>
</dbReference>
<dbReference type="InterPro" id="IPR050653">
    <property type="entry name" value="Prot_Inhib_GrowthFact_Antg"/>
</dbReference>
<dbReference type="GO" id="GO:0030510">
    <property type="term" value="P:regulation of BMP signaling pathway"/>
    <property type="evidence" value="ECO:0007669"/>
    <property type="project" value="TreeGrafter"/>
</dbReference>
<dbReference type="InterPro" id="IPR011044">
    <property type="entry name" value="Quino_amine_DH_bsu"/>
</dbReference>
<dbReference type="Proteomes" id="UP001152320">
    <property type="component" value="Chromosome 20"/>
</dbReference>
<keyword evidence="9" id="KW-1185">Reference proteome</keyword>
<dbReference type="CDD" id="cd00104">
    <property type="entry name" value="KAZAL_FS"/>
    <property type="match status" value="1"/>
</dbReference>
<dbReference type="FunFam" id="2.60.40.10:FF:000032">
    <property type="entry name" value="palladin isoform X1"/>
    <property type="match status" value="1"/>
</dbReference>
<keyword evidence="4" id="KW-0393">Immunoglobulin domain</keyword>
<dbReference type="PROSITE" id="PS00018">
    <property type="entry name" value="EF_HAND_1"/>
    <property type="match status" value="1"/>
</dbReference>
<dbReference type="InterPro" id="IPR018247">
    <property type="entry name" value="EF_Hand_1_Ca_BS"/>
</dbReference>
<feature type="domain" description="Kazal-like" evidence="7">
    <location>
        <begin position="1"/>
        <end position="48"/>
    </location>
</feature>
<dbReference type="InterPro" id="IPR007110">
    <property type="entry name" value="Ig-like_dom"/>
</dbReference>
<dbReference type="SUPFAM" id="SSF47473">
    <property type="entry name" value="EF-hand"/>
    <property type="match status" value="1"/>
</dbReference>
<dbReference type="InterPro" id="IPR011992">
    <property type="entry name" value="EF-hand-dom_pair"/>
</dbReference>
<dbReference type="Gene3D" id="2.130.10.10">
    <property type="entry name" value="YVTN repeat-like/Quinoprotein amine dehydrogenase"/>
    <property type="match status" value="1"/>
</dbReference>
<dbReference type="InterPro" id="IPR003598">
    <property type="entry name" value="Ig_sub2"/>
</dbReference>
<name>A0A9Q0YI57_HOLLE</name>
<dbReference type="SUPFAM" id="SSF100895">
    <property type="entry name" value="Kazal-type serine protease inhibitors"/>
    <property type="match status" value="1"/>
</dbReference>
<keyword evidence="3" id="KW-1015">Disulfide bond</keyword>
<comment type="caution">
    <text evidence="8">The sequence shown here is derived from an EMBL/GenBank/DDBJ whole genome shotgun (WGS) entry which is preliminary data.</text>
</comment>
<protein>
    <submittedName>
        <fullName evidence="8">Follistatin-related protein 5</fullName>
    </submittedName>
</protein>
<dbReference type="EMBL" id="JAIZAY010000020">
    <property type="protein sequence ID" value="KAJ8022569.1"/>
    <property type="molecule type" value="Genomic_DNA"/>
</dbReference>
<dbReference type="InterPro" id="IPR002048">
    <property type="entry name" value="EF_hand_dom"/>
</dbReference>
<dbReference type="Pfam" id="PF07679">
    <property type="entry name" value="I-set"/>
    <property type="match status" value="2"/>
</dbReference>
<dbReference type="InterPro" id="IPR013783">
    <property type="entry name" value="Ig-like_fold"/>
</dbReference>
<dbReference type="InterPro" id="IPR036179">
    <property type="entry name" value="Ig-like_dom_sf"/>
</dbReference>
<dbReference type="SMART" id="SM00409">
    <property type="entry name" value="IG"/>
    <property type="match status" value="2"/>
</dbReference>
<keyword evidence="1" id="KW-0732">Signal</keyword>
<dbReference type="GO" id="GO:0030154">
    <property type="term" value="P:cell differentiation"/>
    <property type="evidence" value="ECO:0007669"/>
    <property type="project" value="TreeGrafter"/>
</dbReference>
<dbReference type="SMART" id="SM00408">
    <property type="entry name" value="IGc2"/>
    <property type="match status" value="2"/>
</dbReference>
<gene>
    <name evidence="8" type="ORF">HOLleu_37509</name>
</gene>
<dbReference type="SUPFAM" id="SSF50969">
    <property type="entry name" value="YVTN repeat-like/Quinoprotein amine dehydrogenase"/>
    <property type="match status" value="1"/>
</dbReference>